<keyword evidence="18" id="KW-1185">Reference proteome</keyword>
<dbReference type="Gene3D" id="3.30.70.270">
    <property type="match status" value="1"/>
</dbReference>
<dbReference type="Pfam" id="PF21999">
    <property type="entry name" value="IMS_HHH_1"/>
    <property type="match status" value="1"/>
</dbReference>
<keyword evidence="13 15" id="KW-0234">DNA repair</keyword>
<evidence type="ECO:0000256" key="6">
    <source>
        <dbReference type="ARBA" id="ARBA00022695"/>
    </source>
</evidence>
<evidence type="ECO:0000256" key="3">
    <source>
        <dbReference type="ARBA" id="ARBA00022457"/>
    </source>
</evidence>
<keyword evidence="9 15" id="KW-0227">DNA damage</keyword>
<keyword evidence="7 15" id="KW-0235">DNA replication</keyword>
<feature type="binding site" evidence="15">
    <location>
        <position position="23"/>
    </location>
    <ligand>
        <name>Mg(2+)</name>
        <dbReference type="ChEBI" id="CHEBI:18420"/>
    </ligand>
</feature>
<sequence>MQYGILTFKDPVPDISRKILHVDMDAFYASIEMRDDPSLINKPVVIAHHPRETGGKGIVSTCNYEARKYGIHSAMSALEAFKLCPHAVFIPGNRSYYRDVSQEIHQIFNSYTDLVEPLSLDEAYLDITKQKEDNISSLQTAREIQIRIKNQIGLSCSIGVSYNKFLAKIASDYHKPYGITVVRPEEAIDFLHQLSIEDFYGVGRKSLPHFESLGIRTGADLAAYSLEELITEFGKMGHSLYYKVRGIHNVPVKKYRERKSIGKETTFRVFLMSEEAVLKNIKDLTSKVADKLKGKGLLCQTLTLKIRYDDFQTITRQIHLETPVDNKEYLLRQAYQLWEKHGHLDQDIRLLGISVSSFIDPKNQPQAIKLLL</sequence>
<evidence type="ECO:0000256" key="4">
    <source>
        <dbReference type="ARBA" id="ARBA00022490"/>
    </source>
</evidence>
<dbReference type="InterPro" id="IPR053848">
    <property type="entry name" value="IMS_HHH_1"/>
</dbReference>
<evidence type="ECO:0000259" key="16">
    <source>
        <dbReference type="PROSITE" id="PS50173"/>
    </source>
</evidence>
<evidence type="ECO:0000256" key="15">
    <source>
        <dbReference type="HAMAP-Rule" id="MF_01113"/>
    </source>
</evidence>
<dbReference type="InterPro" id="IPR036775">
    <property type="entry name" value="DNA_pol_Y-fam_lit_finger_sf"/>
</dbReference>
<keyword evidence="4 15" id="KW-0963">Cytoplasm</keyword>
<keyword evidence="12 15" id="KW-0238">DNA-binding</keyword>
<dbReference type="SUPFAM" id="SSF100879">
    <property type="entry name" value="Lesion bypass DNA polymerase (Y-family), little finger domain"/>
    <property type="match status" value="1"/>
</dbReference>
<dbReference type="InterPro" id="IPR043502">
    <property type="entry name" value="DNA/RNA_pol_sf"/>
</dbReference>
<keyword evidence="8 15" id="KW-0479">Metal-binding</keyword>
<dbReference type="EC" id="2.7.7.7" evidence="15"/>
<comment type="similarity">
    <text evidence="2 15">Belongs to the DNA polymerase type-Y family.</text>
</comment>
<dbReference type="InterPro" id="IPR043128">
    <property type="entry name" value="Rev_trsase/Diguanyl_cyclase"/>
</dbReference>
<dbReference type="PROSITE" id="PS50173">
    <property type="entry name" value="UMUC"/>
    <property type="match status" value="1"/>
</dbReference>
<evidence type="ECO:0000256" key="9">
    <source>
        <dbReference type="ARBA" id="ARBA00022763"/>
    </source>
</evidence>
<dbReference type="RefSeq" id="WP_197114681.1">
    <property type="nucleotide sequence ID" value="NZ_JACBXQ010000002.1"/>
</dbReference>
<dbReference type="EMBL" id="JACBXQ010000002">
    <property type="protein sequence ID" value="MBG9985881.1"/>
    <property type="molecule type" value="Genomic_DNA"/>
</dbReference>
<dbReference type="Pfam" id="PF11799">
    <property type="entry name" value="IMS_C"/>
    <property type="match status" value="1"/>
</dbReference>
<dbReference type="InterPro" id="IPR001126">
    <property type="entry name" value="UmuC"/>
</dbReference>
<keyword evidence="5 15" id="KW-0808">Transferase</keyword>
<keyword evidence="6 15" id="KW-0548">Nucleotidyltransferase</keyword>
<dbReference type="SUPFAM" id="SSF56672">
    <property type="entry name" value="DNA/RNA polymerases"/>
    <property type="match status" value="1"/>
</dbReference>
<dbReference type="GO" id="GO:0003887">
    <property type="term" value="F:DNA-directed DNA polymerase activity"/>
    <property type="evidence" value="ECO:0007669"/>
    <property type="project" value="UniProtKB-EC"/>
</dbReference>
<evidence type="ECO:0000256" key="11">
    <source>
        <dbReference type="ARBA" id="ARBA00022932"/>
    </source>
</evidence>
<name>A0ABS0LP04_9LACT</name>
<evidence type="ECO:0000256" key="2">
    <source>
        <dbReference type="ARBA" id="ARBA00010945"/>
    </source>
</evidence>
<evidence type="ECO:0000256" key="12">
    <source>
        <dbReference type="ARBA" id="ARBA00023125"/>
    </source>
</evidence>
<evidence type="ECO:0000256" key="1">
    <source>
        <dbReference type="ARBA" id="ARBA00004496"/>
    </source>
</evidence>
<comment type="catalytic activity">
    <reaction evidence="14 15">
        <text>DNA(n) + a 2'-deoxyribonucleoside 5'-triphosphate = DNA(n+1) + diphosphate</text>
        <dbReference type="Rhea" id="RHEA:22508"/>
        <dbReference type="Rhea" id="RHEA-COMP:17339"/>
        <dbReference type="Rhea" id="RHEA-COMP:17340"/>
        <dbReference type="ChEBI" id="CHEBI:33019"/>
        <dbReference type="ChEBI" id="CHEBI:61560"/>
        <dbReference type="ChEBI" id="CHEBI:173112"/>
        <dbReference type="EC" id="2.7.7.7"/>
    </reaction>
</comment>
<evidence type="ECO:0000256" key="14">
    <source>
        <dbReference type="ARBA" id="ARBA00049244"/>
    </source>
</evidence>
<keyword evidence="11 15" id="KW-0239">DNA-directed DNA polymerase</keyword>
<comment type="subunit">
    <text evidence="15">Monomer.</text>
</comment>
<dbReference type="Gene3D" id="1.10.150.20">
    <property type="entry name" value="5' to 3' exonuclease, C-terminal subdomain"/>
    <property type="match status" value="1"/>
</dbReference>
<reference evidence="17 18" key="1">
    <citation type="submission" date="2020-07" db="EMBL/GenBank/DDBJ databases">
        <title>Facklamia lactis sp. nov., isolated from raw milk.</title>
        <authorList>
            <person name="Doll E.V."/>
            <person name="Huptas C."/>
            <person name="Staib L."/>
            <person name="Wenning M."/>
            <person name="Scherer S."/>
        </authorList>
    </citation>
    <scope>NUCLEOTIDE SEQUENCE [LARGE SCALE GENOMIC DNA]</scope>
    <source>
        <strain evidence="17 18">DSM 111018</strain>
    </source>
</reference>
<evidence type="ECO:0000313" key="17">
    <source>
        <dbReference type="EMBL" id="MBG9985881.1"/>
    </source>
</evidence>
<dbReference type="Gene3D" id="3.40.1170.60">
    <property type="match status" value="1"/>
</dbReference>
<dbReference type="Proteomes" id="UP000721415">
    <property type="component" value="Unassembled WGS sequence"/>
</dbReference>
<dbReference type="InterPro" id="IPR050116">
    <property type="entry name" value="DNA_polymerase-Y"/>
</dbReference>
<evidence type="ECO:0000313" key="18">
    <source>
        <dbReference type="Proteomes" id="UP000721415"/>
    </source>
</evidence>
<dbReference type="PANTHER" id="PTHR11076:SF33">
    <property type="entry name" value="DNA POLYMERASE KAPPA"/>
    <property type="match status" value="1"/>
</dbReference>
<feature type="active site" evidence="15">
    <location>
        <position position="122"/>
    </location>
</feature>
<evidence type="ECO:0000256" key="13">
    <source>
        <dbReference type="ARBA" id="ARBA00023204"/>
    </source>
</evidence>
<dbReference type="InterPro" id="IPR022880">
    <property type="entry name" value="DNApol_IV"/>
</dbReference>
<dbReference type="Gene3D" id="3.30.1490.100">
    <property type="entry name" value="DNA polymerase, Y-family, little finger domain"/>
    <property type="match status" value="1"/>
</dbReference>
<comment type="caution">
    <text evidence="17">The sequence shown here is derived from an EMBL/GenBank/DDBJ whole genome shotgun (WGS) entry which is preliminary data.</text>
</comment>
<protein>
    <recommendedName>
        <fullName evidence="15">DNA polymerase IV</fullName>
        <shortName evidence="15">Pol IV</shortName>
        <ecNumber evidence="15">2.7.7.7</ecNumber>
    </recommendedName>
</protein>
<keyword evidence="3 15" id="KW-0515">Mutator protein</keyword>
<proteinExistence type="inferred from homology"/>
<dbReference type="InterPro" id="IPR017961">
    <property type="entry name" value="DNA_pol_Y-fam_little_finger"/>
</dbReference>
<comment type="subcellular location">
    <subcellularLocation>
        <location evidence="1 15">Cytoplasm</location>
    </subcellularLocation>
</comment>
<evidence type="ECO:0000256" key="7">
    <source>
        <dbReference type="ARBA" id="ARBA00022705"/>
    </source>
</evidence>
<dbReference type="HAMAP" id="MF_01113">
    <property type="entry name" value="DNApol_IV"/>
    <property type="match status" value="1"/>
</dbReference>
<feature type="domain" description="UmuC" evidence="16">
    <location>
        <begin position="19"/>
        <end position="203"/>
    </location>
</feature>
<evidence type="ECO:0000256" key="8">
    <source>
        <dbReference type="ARBA" id="ARBA00022723"/>
    </source>
</evidence>
<dbReference type="CDD" id="cd03586">
    <property type="entry name" value="PolY_Pol_IV_kappa"/>
    <property type="match status" value="1"/>
</dbReference>
<dbReference type="PANTHER" id="PTHR11076">
    <property type="entry name" value="DNA REPAIR POLYMERASE UMUC / TRANSFERASE FAMILY MEMBER"/>
    <property type="match status" value="1"/>
</dbReference>
<feature type="site" description="Substrate discrimination" evidence="15">
    <location>
        <position position="28"/>
    </location>
</feature>
<accession>A0ABS0LP04</accession>
<evidence type="ECO:0000256" key="5">
    <source>
        <dbReference type="ARBA" id="ARBA00022679"/>
    </source>
</evidence>
<dbReference type="Pfam" id="PF00817">
    <property type="entry name" value="IMS"/>
    <property type="match status" value="1"/>
</dbReference>
<comment type="function">
    <text evidence="15">Poorly processive, error-prone DNA polymerase involved in untargeted mutagenesis. Copies undamaged DNA at stalled replication forks, which arise in vivo from mismatched or misaligned primer ends. These misaligned primers can be extended by PolIV. Exhibits no 3'-5' exonuclease (proofreading) activity. May be involved in translesional synthesis, in conjunction with the beta clamp from PolIII.</text>
</comment>
<organism evidence="17 18">
    <name type="scientific">Facklamia lactis</name>
    <dbReference type="NCBI Taxonomy" id="2749967"/>
    <lineage>
        <taxon>Bacteria</taxon>
        <taxon>Bacillati</taxon>
        <taxon>Bacillota</taxon>
        <taxon>Bacilli</taxon>
        <taxon>Lactobacillales</taxon>
        <taxon>Aerococcaceae</taxon>
        <taxon>Facklamia</taxon>
    </lineage>
</organism>
<dbReference type="NCBIfam" id="NF002677">
    <property type="entry name" value="PRK02406.1"/>
    <property type="match status" value="1"/>
</dbReference>
<evidence type="ECO:0000256" key="10">
    <source>
        <dbReference type="ARBA" id="ARBA00022842"/>
    </source>
</evidence>
<gene>
    <name evidence="15 17" type="primary">dinB</name>
    <name evidence="17" type="ORF">HZY91_03115</name>
</gene>
<feature type="binding site" evidence="15">
    <location>
        <position position="121"/>
    </location>
    <ligand>
        <name>Mg(2+)</name>
        <dbReference type="ChEBI" id="CHEBI:18420"/>
    </ligand>
</feature>
<comment type="cofactor">
    <cofactor evidence="15">
        <name>Mg(2+)</name>
        <dbReference type="ChEBI" id="CHEBI:18420"/>
    </cofactor>
    <text evidence="15">Binds 2 magnesium ions per subunit.</text>
</comment>
<keyword evidence="10 15" id="KW-0460">Magnesium</keyword>